<evidence type="ECO:0000313" key="3">
    <source>
        <dbReference type="EMBL" id="KIM33142.1"/>
    </source>
</evidence>
<dbReference type="InterPro" id="IPR009091">
    <property type="entry name" value="RCC1/BLIP-II"/>
</dbReference>
<reference evidence="3 4" key="1">
    <citation type="submission" date="2014-04" db="EMBL/GenBank/DDBJ databases">
        <authorList>
            <consortium name="DOE Joint Genome Institute"/>
            <person name="Kuo A."/>
            <person name="Zuccaro A."/>
            <person name="Kohler A."/>
            <person name="Nagy L.G."/>
            <person name="Floudas D."/>
            <person name="Copeland A."/>
            <person name="Barry K.W."/>
            <person name="Cichocki N."/>
            <person name="Veneault-Fourrey C."/>
            <person name="LaButti K."/>
            <person name="Lindquist E.A."/>
            <person name="Lipzen A."/>
            <person name="Lundell T."/>
            <person name="Morin E."/>
            <person name="Murat C."/>
            <person name="Sun H."/>
            <person name="Tunlid A."/>
            <person name="Henrissat B."/>
            <person name="Grigoriev I.V."/>
            <person name="Hibbett D.S."/>
            <person name="Martin F."/>
            <person name="Nordberg H.P."/>
            <person name="Cantor M.N."/>
            <person name="Hua S.X."/>
        </authorList>
    </citation>
    <scope>NUCLEOTIDE SEQUENCE [LARGE SCALE GENOMIC DNA]</scope>
    <source>
        <strain evidence="3 4">MAFF 305830</strain>
    </source>
</reference>
<gene>
    <name evidence="3" type="ORF">M408DRAFT_61834</name>
</gene>
<protein>
    <recommendedName>
        <fullName evidence="5">RCC1/BLIP-II protein</fullName>
    </recommendedName>
</protein>
<dbReference type="HOGENOM" id="CLU_035268_0_0_1"/>
<keyword evidence="1" id="KW-0677">Repeat</keyword>
<evidence type="ECO:0000313" key="4">
    <source>
        <dbReference type="Proteomes" id="UP000054097"/>
    </source>
</evidence>
<dbReference type="PROSITE" id="PS00626">
    <property type="entry name" value="RCC1_2"/>
    <property type="match status" value="1"/>
</dbReference>
<dbReference type="PROSITE" id="PS50012">
    <property type="entry name" value="RCC1_3"/>
    <property type="match status" value="3"/>
</dbReference>
<evidence type="ECO:0000256" key="1">
    <source>
        <dbReference type="ARBA" id="ARBA00022737"/>
    </source>
</evidence>
<feature type="repeat" description="RCC1" evidence="2">
    <location>
        <begin position="64"/>
        <end position="123"/>
    </location>
</feature>
<evidence type="ECO:0000256" key="2">
    <source>
        <dbReference type="PROSITE-ProRule" id="PRU00235"/>
    </source>
</evidence>
<dbReference type="InterPro" id="IPR051210">
    <property type="entry name" value="Ub_ligase/GEF_domain"/>
</dbReference>
<dbReference type="SUPFAM" id="SSF50985">
    <property type="entry name" value="RCC1/BLIP-II"/>
    <property type="match status" value="1"/>
</dbReference>
<name>A0A0C2XWA2_SERVB</name>
<proteinExistence type="predicted"/>
<dbReference type="AlphaFoldDB" id="A0A0C2XWA2"/>
<dbReference type="InterPro" id="IPR000408">
    <property type="entry name" value="Reg_chr_condens"/>
</dbReference>
<sequence>MKLWSAGSNAQGQLGTGDQEDVHQFTPALFEVNGSPQSLAPGDVTQIACGANHTLVLVHSRSNGSVSLWGAGDGSKGQLGISLDVGKNTLHFTPLVIMKEIYPIAKIITVQASWETSFVVLRSSTHDRILSFGSNDFGLLGTGDTTSAPVKDLLSVNEVCLDHLFSQPTTSLRVAHLKAGPRHVLAVLQYTIAEADAPQEMLIGWGAARNGQLEIRNPSEAISDKARSNGPRRVPLPIRITRWAAPVSVIDVSTGHQHALVALNNGSIVELGSNSKSQLPSWHGSQKESHTRVRCSWNNSFVALGGHGSCVLRSYGRNAHGQLGRSEAASNNEISLSPSFGIRDIICGSEHCLVTGSNNDSARIEVWGWGWNEHGNLALGHTEDVHTPCRIPTLGANEGGSEGESDRIVDVWAGCGTSWLAIETINKGASP</sequence>
<evidence type="ECO:0008006" key="5">
    <source>
        <dbReference type="Google" id="ProtNLM"/>
    </source>
</evidence>
<dbReference type="EMBL" id="KN824278">
    <property type="protein sequence ID" value="KIM33142.1"/>
    <property type="molecule type" value="Genomic_DNA"/>
</dbReference>
<dbReference type="PANTHER" id="PTHR22870">
    <property type="entry name" value="REGULATOR OF CHROMOSOME CONDENSATION"/>
    <property type="match status" value="1"/>
</dbReference>
<reference evidence="4" key="2">
    <citation type="submission" date="2015-01" db="EMBL/GenBank/DDBJ databases">
        <title>Evolutionary Origins and Diversification of the Mycorrhizal Mutualists.</title>
        <authorList>
            <consortium name="DOE Joint Genome Institute"/>
            <consortium name="Mycorrhizal Genomics Consortium"/>
            <person name="Kohler A."/>
            <person name="Kuo A."/>
            <person name="Nagy L.G."/>
            <person name="Floudas D."/>
            <person name="Copeland A."/>
            <person name="Barry K.W."/>
            <person name="Cichocki N."/>
            <person name="Veneault-Fourrey C."/>
            <person name="LaButti K."/>
            <person name="Lindquist E.A."/>
            <person name="Lipzen A."/>
            <person name="Lundell T."/>
            <person name="Morin E."/>
            <person name="Murat C."/>
            <person name="Riley R."/>
            <person name="Ohm R."/>
            <person name="Sun H."/>
            <person name="Tunlid A."/>
            <person name="Henrissat B."/>
            <person name="Grigoriev I.V."/>
            <person name="Hibbett D.S."/>
            <person name="Martin F."/>
        </authorList>
    </citation>
    <scope>NUCLEOTIDE SEQUENCE [LARGE SCALE GENOMIC DNA]</scope>
    <source>
        <strain evidence="4">MAFF 305830</strain>
    </source>
</reference>
<accession>A0A0C2XWA2</accession>
<dbReference type="PANTHER" id="PTHR22870:SF408">
    <property type="entry name" value="OS09G0560450 PROTEIN"/>
    <property type="match status" value="1"/>
</dbReference>
<dbReference type="Pfam" id="PF00415">
    <property type="entry name" value="RCC1"/>
    <property type="match status" value="2"/>
</dbReference>
<organism evidence="3 4">
    <name type="scientific">Serendipita vermifera MAFF 305830</name>
    <dbReference type="NCBI Taxonomy" id="933852"/>
    <lineage>
        <taxon>Eukaryota</taxon>
        <taxon>Fungi</taxon>
        <taxon>Dikarya</taxon>
        <taxon>Basidiomycota</taxon>
        <taxon>Agaricomycotina</taxon>
        <taxon>Agaricomycetes</taxon>
        <taxon>Sebacinales</taxon>
        <taxon>Serendipitaceae</taxon>
        <taxon>Serendipita</taxon>
    </lineage>
</organism>
<feature type="repeat" description="RCC1" evidence="2">
    <location>
        <begin position="1"/>
        <end position="60"/>
    </location>
</feature>
<keyword evidence="4" id="KW-1185">Reference proteome</keyword>
<dbReference type="Gene3D" id="2.130.10.30">
    <property type="entry name" value="Regulator of chromosome condensation 1/beta-lactamase-inhibitor protein II"/>
    <property type="match status" value="2"/>
</dbReference>
<dbReference type="Proteomes" id="UP000054097">
    <property type="component" value="Unassembled WGS sequence"/>
</dbReference>
<dbReference type="OrthoDB" id="5370059at2759"/>
<feature type="repeat" description="RCC1" evidence="2">
    <location>
        <begin position="200"/>
        <end position="265"/>
    </location>
</feature>
<dbReference type="STRING" id="933852.A0A0C2XWA2"/>